<sequence length="172" mass="19010">MTGEDLRLTHANQQRTQWLMGVGLPAQVADFTVPEGYELLECQEDGARVLALTHPATTSLVYQVRIAGADGARTLTPWRTHQPMHTAATGLSTAVLRDVLRNHDVVISPEAQGFDNLRFWQSRVAEAVHWGLGVSVTTIDEGEVMEATPLQIFSTDIWGTGRYSIRINGWSK</sequence>
<protein>
    <submittedName>
        <fullName evidence="1">Uncharacterized protein</fullName>
    </submittedName>
</protein>
<dbReference type="AlphaFoldDB" id="A0A1M5TUY0"/>
<dbReference type="OrthoDB" id="6456577at2"/>
<accession>A0A1M5TUY0</accession>
<evidence type="ECO:0000313" key="1">
    <source>
        <dbReference type="EMBL" id="SHH54440.1"/>
    </source>
</evidence>
<gene>
    <name evidence="1" type="ORF">SAMN02745129_2284</name>
</gene>
<name>A0A1M5TUY0_9GAMM</name>
<keyword evidence="2" id="KW-1185">Reference proteome</keyword>
<proteinExistence type="predicted"/>
<dbReference type="Proteomes" id="UP000184268">
    <property type="component" value="Unassembled WGS sequence"/>
</dbReference>
<reference evidence="1 2" key="1">
    <citation type="submission" date="2016-11" db="EMBL/GenBank/DDBJ databases">
        <authorList>
            <person name="Jaros S."/>
            <person name="Januszkiewicz K."/>
            <person name="Wedrychowicz H."/>
        </authorList>
    </citation>
    <scope>NUCLEOTIDE SEQUENCE [LARGE SCALE GENOMIC DNA]</scope>
    <source>
        <strain evidence="1 2">DSM 16917</strain>
    </source>
</reference>
<dbReference type="RefSeq" id="WP_067655962.1">
    <property type="nucleotide sequence ID" value="NZ_FQXG01000003.1"/>
</dbReference>
<dbReference type="EMBL" id="FQXG01000003">
    <property type="protein sequence ID" value="SHH54440.1"/>
    <property type="molecule type" value="Genomic_DNA"/>
</dbReference>
<evidence type="ECO:0000313" key="2">
    <source>
        <dbReference type="Proteomes" id="UP000184268"/>
    </source>
</evidence>
<organism evidence="1 2">
    <name type="scientific">Ferrimonas marina</name>
    <dbReference type="NCBI Taxonomy" id="299255"/>
    <lineage>
        <taxon>Bacteria</taxon>
        <taxon>Pseudomonadati</taxon>
        <taxon>Pseudomonadota</taxon>
        <taxon>Gammaproteobacteria</taxon>
        <taxon>Alteromonadales</taxon>
        <taxon>Ferrimonadaceae</taxon>
        <taxon>Ferrimonas</taxon>
    </lineage>
</organism>